<evidence type="ECO:0000256" key="2">
    <source>
        <dbReference type="ARBA" id="ARBA00023445"/>
    </source>
</evidence>
<dbReference type="Gene3D" id="3.40.50.720">
    <property type="entry name" value="NAD(P)-binding Rossmann-like Domain"/>
    <property type="match status" value="1"/>
</dbReference>
<protein>
    <submittedName>
        <fullName evidence="4">Dihydroflavonol-4-reductase</fullName>
        <ecNumber evidence="4">1.1.1.219</ecNumber>
    </submittedName>
</protein>
<dbReference type="GO" id="GO:0045552">
    <property type="term" value="F:dihydroflavanol 4-reductase activity"/>
    <property type="evidence" value="ECO:0007669"/>
    <property type="project" value="UniProtKB-EC"/>
</dbReference>
<dbReference type="EC" id="1.1.1.219" evidence="4"/>
<evidence type="ECO:0000313" key="5">
    <source>
        <dbReference type="Proteomes" id="UP000823786"/>
    </source>
</evidence>
<dbReference type="CDD" id="cd05227">
    <property type="entry name" value="AR_SDR_e"/>
    <property type="match status" value="1"/>
</dbReference>
<dbReference type="InterPro" id="IPR001509">
    <property type="entry name" value="Epimerase_deHydtase"/>
</dbReference>
<comment type="caution">
    <text evidence="4">The sequence shown here is derived from an EMBL/GenBank/DDBJ whole genome shotgun (WGS) entry which is preliminary data.</text>
</comment>
<keyword evidence="5" id="KW-1185">Reference proteome</keyword>
<accession>A0ABS4EF92</accession>
<dbReference type="SUPFAM" id="SSF51735">
    <property type="entry name" value="NAD(P)-binding Rossmann-fold domains"/>
    <property type="match status" value="1"/>
</dbReference>
<dbReference type="InterPro" id="IPR050425">
    <property type="entry name" value="NAD(P)_dehydrat-like"/>
</dbReference>
<proteinExistence type="inferred from homology"/>
<feature type="domain" description="NAD-dependent epimerase/dehydratase" evidence="3">
    <location>
        <begin position="10"/>
        <end position="245"/>
    </location>
</feature>
<dbReference type="PANTHER" id="PTHR10366">
    <property type="entry name" value="NAD DEPENDENT EPIMERASE/DEHYDRATASE"/>
    <property type="match status" value="1"/>
</dbReference>
<sequence>MMNKDADRLIAVTGIGGFLGRHVAAQLLRAGYEVRGTLRSLKKAKSIEAAIRSAEGVIGGKLSFVVADLLSDEGWDAAFSGVTDVMHTASPFPSRVPSDENELILPAREGTLRVLRAAKNAGVRRVVLTSSIAAISYGPGKAPFTEADWTDINGPLATPYYKSKTLAERAAWSFAQENGLELAVINPGMILGPILGADTGTSVGVVQSLMKGRYPAMPDFSVPVVDVRDVAEAHVLAMTVPEAAGQRFIAGGAALSVKDIAGVLRRDFPAYARKMPKFVLPNWLAGLASRFDPGLKLIVGELGRDARVSNEKARRVLGWKPRSEEDAIRASAESLIAAGLA</sequence>
<keyword evidence="1 4" id="KW-0560">Oxidoreductase</keyword>
<evidence type="ECO:0000259" key="3">
    <source>
        <dbReference type="Pfam" id="PF01370"/>
    </source>
</evidence>
<dbReference type="Pfam" id="PF01370">
    <property type="entry name" value="Epimerase"/>
    <property type="match status" value="1"/>
</dbReference>
<dbReference type="Proteomes" id="UP000823786">
    <property type="component" value="Unassembled WGS sequence"/>
</dbReference>
<comment type="similarity">
    <text evidence="2">Belongs to the NAD(P)-dependent epimerase/dehydratase family. Dihydroflavonol-4-reductase subfamily.</text>
</comment>
<evidence type="ECO:0000256" key="1">
    <source>
        <dbReference type="ARBA" id="ARBA00023002"/>
    </source>
</evidence>
<name>A0ABS4EF92_9HYPH</name>
<dbReference type="EMBL" id="JAGGJV010000001">
    <property type="protein sequence ID" value="MBP1856602.1"/>
    <property type="molecule type" value="Genomic_DNA"/>
</dbReference>
<gene>
    <name evidence="4" type="ORF">J2Z75_000082</name>
</gene>
<dbReference type="PANTHER" id="PTHR10366:SF564">
    <property type="entry name" value="STEROL-4-ALPHA-CARBOXYLATE 3-DEHYDROGENASE, DECARBOXYLATING"/>
    <property type="match status" value="1"/>
</dbReference>
<organism evidence="4 5">
    <name type="scientific">Rhizobium herbae</name>
    <dbReference type="NCBI Taxonomy" id="508661"/>
    <lineage>
        <taxon>Bacteria</taxon>
        <taxon>Pseudomonadati</taxon>
        <taxon>Pseudomonadota</taxon>
        <taxon>Alphaproteobacteria</taxon>
        <taxon>Hyphomicrobiales</taxon>
        <taxon>Rhizobiaceae</taxon>
        <taxon>Rhizobium/Agrobacterium group</taxon>
        <taxon>Rhizobium</taxon>
    </lineage>
</organism>
<evidence type="ECO:0000313" key="4">
    <source>
        <dbReference type="EMBL" id="MBP1856602.1"/>
    </source>
</evidence>
<reference evidence="4 5" key="1">
    <citation type="submission" date="2021-03" db="EMBL/GenBank/DDBJ databases">
        <title>Genomic Encyclopedia of Type Strains, Phase IV (KMG-IV): sequencing the most valuable type-strain genomes for metagenomic binning, comparative biology and taxonomic classification.</title>
        <authorList>
            <person name="Goeker M."/>
        </authorList>
    </citation>
    <scope>NUCLEOTIDE SEQUENCE [LARGE SCALE GENOMIC DNA]</scope>
    <source>
        <strain evidence="4 5">DSM 26427</strain>
    </source>
</reference>
<dbReference type="InterPro" id="IPR036291">
    <property type="entry name" value="NAD(P)-bd_dom_sf"/>
</dbReference>